<name>L8H9E2_ACACF</name>
<evidence type="ECO:0000313" key="2">
    <source>
        <dbReference type="EMBL" id="ELR21805.1"/>
    </source>
</evidence>
<dbReference type="PANTHER" id="PTHR19321">
    <property type="entry name" value="PROTEIN REGULATOR OF CYTOKINESIS 1 PRC1-RELATED"/>
    <property type="match status" value="1"/>
</dbReference>
<dbReference type="GO" id="GO:1990023">
    <property type="term" value="C:mitotic spindle midzone"/>
    <property type="evidence" value="ECO:0007669"/>
    <property type="project" value="TreeGrafter"/>
</dbReference>
<dbReference type="KEGG" id="acan:ACA1_385830"/>
<sequence length="547" mass="61809">MEIFDVIEGALKDFQQMWADIGYTEEDQIKEVNGFVGSITKLCTNKVESLKEEKAQMMLDVTHSIDQIKKLAKQLDDGEVELTIWEDLGISPDEDSELAKFAKPRSDVLTLERIADYERLIAEAQVLRRERVDKVNALVVKLIDLWSLLEAAPADDFDEAVLAGNIGHSNEVLMTLDARLEKLLIEKEKRESKIRDYGTKINKLWDKLMVPTDEREEFFERSTQTLGPSAIRSCKKELERLESLYRDSLKILIEEARVTLLQQWDRLHVSKEERINFTAYASDAFTEALLTAHQEEIEKNEQLLSTLDPILRLIHDREKILKEKTSFERETSDPKRLLSKERDPGRLLREEKMRKLLDKKLPQIEAEIVRRLGDWETESGKVFMYEGKSYLEMLQLQLATTNSKIKKRKPLGERDVRDLPSNQSSIQPSTPSKIAPPRTPRAGVKTDLNATFCQGTTPGRGASAMKKPFTPARSGQAPSARSALTPRVGTPFAMDKKVSASAGKKAGAQMTGAKHSRPALTTLQLNGAPPKSTTSGSPPKRPRLSFD</sequence>
<keyword evidence="3" id="KW-1185">Reference proteome</keyword>
<dbReference type="Pfam" id="PF03999">
    <property type="entry name" value="MAP65_ASE1"/>
    <property type="match status" value="1"/>
</dbReference>
<feature type="compositionally biased region" description="Low complexity" evidence="1">
    <location>
        <begin position="529"/>
        <end position="538"/>
    </location>
</feature>
<dbReference type="OrthoDB" id="642895at2759"/>
<dbReference type="GO" id="GO:0005737">
    <property type="term" value="C:cytoplasm"/>
    <property type="evidence" value="ECO:0007669"/>
    <property type="project" value="TreeGrafter"/>
</dbReference>
<dbReference type="GO" id="GO:0051256">
    <property type="term" value="P:mitotic spindle midzone assembly"/>
    <property type="evidence" value="ECO:0007669"/>
    <property type="project" value="TreeGrafter"/>
</dbReference>
<evidence type="ECO:0000256" key="1">
    <source>
        <dbReference type="SAM" id="MobiDB-lite"/>
    </source>
</evidence>
<protein>
    <submittedName>
        <fullName evidence="2">Microtubule associated protein (MAP65/ASE1 family)</fullName>
    </submittedName>
</protein>
<feature type="region of interest" description="Disordered" evidence="1">
    <location>
        <begin position="405"/>
        <end position="547"/>
    </location>
</feature>
<accession>L8H9E2</accession>
<dbReference type="EMBL" id="KB007900">
    <property type="protein sequence ID" value="ELR21805.1"/>
    <property type="molecule type" value="Genomic_DNA"/>
</dbReference>
<evidence type="ECO:0000313" key="3">
    <source>
        <dbReference type="Proteomes" id="UP000011083"/>
    </source>
</evidence>
<dbReference type="OMA" id="QLHGIYD"/>
<dbReference type="STRING" id="1257118.L8H9E2"/>
<feature type="compositionally biased region" description="Polar residues" evidence="1">
    <location>
        <begin position="448"/>
        <end position="457"/>
    </location>
</feature>
<dbReference type="InterPro" id="IPR007145">
    <property type="entry name" value="MAP65_Ase1_PRC1"/>
</dbReference>
<dbReference type="Gene3D" id="1.20.58.1520">
    <property type="match status" value="1"/>
</dbReference>
<dbReference type="GeneID" id="14922719"/>
<dbReference type="GO" id="GO:0008017">
    <property type="term" value="F:microtubule binding"/>
    <property type="evidence" value="ECO:0007669"/>
    <property type="project" value="InterPro"/>
</dbReference>
<dbReference type="PANTHER" id="PTHR19321:SF41">
    <property type="entry name" value="FASCETTO-RELATED"/>
    <property type="match status" value="1"/>
</dbReference>
<feature type="compositionally biased region" description="Low complexity" evidence="1">
    <location>
        <begin position="499"/>
        <end position="508"/>
    </location>
</feature>
<dbReference type="RefSeq" id="XP_004347187.1">
    <property type="nucleotide sequence ID" value="XM_004347137.1"/>
</dbReference>
<feature type="compositionally biased region" description="Polar residues" evidence="1">
    <location>
        <begin position="420"/>
        <end position="432"/>
    </location>
</feature>
<gene>
    <name evidence="2" type="ORF">ACA1_385830</name>
</gene>
<proteinExistence type="predicted"/>
<dbReference type="VEuPathDB" id="AmoebaDB:ACA1_385830"/>
<organism evidence="2 3">
    <name type="scientific">Acanthamoeba castellanii (strain ATCC 30010 / Neff)</name>
    <dbReference type="NCBI Taxonomy" id="1257118"/>
    <lineage>
        <taxon>Eukaryota</taxon>
        <taxon>Amoebozoa</taxon>
        <taxon>Discosea</taxon>
        <taxon>Longamoebia</taxon>
        <taxon>Centramoebida</taxon>
        <taxon>Acanthamoebidae</taxon>
        <taxon>Acanthamoeba</taxon>
    </lineage>
</organism>
<dbReference type="Proteomes" id="UP000011083">
    <property type="component" value="Unassembled WGS sequence"/>
</dbReference>
<reference evidence="2 3" key="1">
    <citation type="journal article" date="2013" name="Genome Biol.">
        <title>Genome of Acanthamoeba castellanii highlights extensive lateral gene transfer and early evolution of tyrosine kinase signaling.</title>
        <authorList>
            <person name="Clarke M."/>
            <person name="Lohan A.J."/>
            <person name="Liu B."/>
            <person name="Lagkouvardos I."/>
            <person name="Roy S."/>
            <person name="Zafar N."/>
            <person name="Bertelli C."/>
            <person name="Schilde C."/>
            <person name="Kianianmomeni A."/>
            <person name="Burglin T.R."/>
            <person name="Frech C."/>
            <person name="Turcotte B."/>
            <person name="Kopec K.O."/>
            <person name="Synnott J.M."/>
            <person name="Choo C."/>
            <person name="Paponov I."/>
            <person name="Finkler A."/>
            <person name="Soon Heng Tan C."/>
            <person name="Hutchins A.P."/>
            <person name="Weinmeier T."/>
            <person name="Rattei T."/>
            <person name="Chu J.S."/>
            <person name="Gimenez G."/>
            <person name="Irimia M."/>
            <person name="Rigden D.J."/>
            <person name="Fitzpatrick D.A."/>
            <person name="Lorenzo-Morales J."/>
            <person name="Bateman A."/>
            <person name="Chiu C.H."/>
            <person name="Tang P."/>
            <person name="Hegemann P."/>
            <person name="Fromm H."/>
            <person name="Raoult D."/>
            <person name="Greub G."/>
            <person name="Miranda-Saavedra D."/>
            <person name="Chen N."/>
            <person name="Nash P."/>
            <person name="Ginger M.L."/>
            <person name="Horn M."/>
            <person name="Schaap P."/>
            <person name="Caler L."/>
            <person name="Loftus B."/>
        </authorList>
    </citation>
    <scope>NUCLEOTIDE SEQUENCE [LARGE SCALE GENOMIC DNA]</scope>
    <source>
        <strain evidence="2 3">Neff</strain>
    </source>
</reference>
<dbReference type="AlphaFoldDB" id="L8H9E2"/>